<feature type="active site" description="Proton acceptor" evidence="2">
    <location>
        <position position="143"/>
    </location>
</feature>
<feature type="active site" description="Proton donor" evidence="2">
    <location>
        <position position="54"/>
    </location>
</feature>
<sequence>MGESMTESAGESRPQRLFVAAPLPDGLKRTLGEWARSLQAAQPFRKWTHEADLHVTLQFLGDTAPDRVPALTESLAAAAASGALRPFRLALAGVGTFGLPERPRVFWASLGGENGELRRLQRLVVEATAPLGYEAEKRSYSPHLTLARNFTGRDPFVLPILPPELAPAPTADGRAATDGDSGSWVVDEIVLYRTLMGRRPMYEAAGRFRLG</sequence>
<dbReference type="PANTHER" id="PTHR35561:SF1">
    <property type="entry name" value="RNA 2',3'-CYCLIC PHOSPHODIESTERASE"/>
    <property type="match status" value="1"/>
</dbReference>
<dbReference type="InterPro" id="IPR009097">
    <property type="entry name" value="Cyclic_Pdiesterase"/>
</dbReference>
<comment type="caution">
    <text evidence="3">The sequence shown here is derived from an EMBL/GenBank/DDBJ whole genome shotgun (WGS) entry which is preliminary data.</text>
</comment>
<comment type="catalytic activity">
    <reaction evidence="2">
        <text>a 3'-end 2',3'-cyclophospho-ribonucleotide-RNA + H2O = a 3'-end 2'-phospho-ribonucleotide-RNA + H(+)</text>
        <dbReference type="Rhea" id="RHEA:11828"/>
        <dbReference type="Rhea" id="RHEA-COMP:10464"/>
        <dbReference type="Rhea" id="RHEA-COMP:17353"/>
        <dbReference type="ChEBI" id="CHEBI:15377"/>
        <dbReference type="ChEBI" id="CHEBI:15378"/>
        <dbReference type="ChEBI" id="CHEBI:83064"/>
        <dbReference type="ChEBI" id="CHEBI:173113"/>
        <dbReference type="EC" id="3.1.4.58"/>
    </reaction>
</comment>
<dbReference type="Pfam" id="PF13563">
    <property type="entry name" value="2_5_RNA_ligase2"/>
    <property type="match status" value="1"/>
</dbReference>
<dbReference type="PANTHER" id="PTHR35561">
    <property type="entry name" value="RNA 2',3'-CYCLIC PHOSPHODIESTERASE"/>
    <property type="match status" value="1"/>
</dbReference>
<dbReference type="HAMAP" id="MF_01940">
    <property type="entry name" value="RNA_CPDase"/>
    <property type="match status" value="1"/>
</dbReference>
<dbReference type="Gene3D" id="3.90.1140.10">
    <property type="entry name" value="Cyclic phosphodiesterase"/>
    <property type="match status" value="1"/>
</dbReference>
<comment type="function">
    <text evidence="2">Hydrolyzes RNA 2',3'-cyclic phosphodiester to an RNA 2'-phosphomonoester.</text>
</comment>
<dbReference type="EC" id="3.1.4.58" evidence="2"/>
<dbReference type="InterPro" id="IPR004175">
    <property type="entry name" value="RNA_CPDase"/>
</dbReference>
<comment type="similarity">
    <text evidence="2">Belongs to the 2H phosphoesterase superfamily. ThpR family.</text>
</comment>
<keyword evidence="4" id="KW-1185">Reference proteome</keyword>
<evidence type="ECO:0000313" key="4">
    <source>
        <dbReference type="Proteomes" id="UP000670947"/>
    </source>
</evidence>
<organism evidence="3 4">
    <name type="scientific">Paenibacillus artemisiicola</name>
    <dbReference type="NCBI Taxonomy" id="1172618"/>
    <lineage>
        <taxon>Bacteria</taxon>
        <taxon>Bacillati</taxon>
        <taxon>Bacillota</taxon>
        <taxon>Bacilli</taxon>
        <taxon>Bacillales</taxon>
        <taxon>Paenibacillaceae</taxon>
        <taxon>Paenibacillus</taxon>
    </lineage>
</organism>
<name>A0ABS3W3B9_9BACL</name>
<feature type="short sequence motif" description="HXTX 1" evidence="2">
    <location>
        <begin position="54"/>
        <end position="57"/>
    </location>
</feature>
<reference evidence="3 4" key="1">
    <citation type="submission" date="2021-03" db="EMBL/GenBank/DDBJ databases">
        <title>Paenibacillus artemisicola MWE-103 whole genome sequence.</title>
        <authorList>
            <person name="Ham Y.J."/>
        </authorList>
    </citation>
    <scope>NUCLEOTIDE SEQUENCE [LARGE SCALE GENOMIC DNA]</scope>
    <source>
        <strain evidence="3 4">MWE-103</strain>
    </source>
</reference>
<dbReference type="SUPFAM" id="SSF55144">
    <property type="entry name" value="LigT-like"/>
    <property type="match status" value="1"/>
</dbReference>
<gene>
    <name evidence="3" type="primary">thpR</name>
    <name evidence="3" type="ORF">I8J29_01250</name>
</gene>
<accession>A0ABS3W3B9</accession>
<dbReference type="Proteomes" id="UP000670947">
    <property type="component" value="Unassembled WGS sequence"/>
</dbReference>
<evidence type="ECO:0000313" key="3">
    <source>
        <dbReference type="EMBL" id="MBO7742802.1"/>
    </source>
</evidence>
<keyword evidence="1 2" id="KW-0378">Hydrolase</keyword>
<protein>
    <recommendedName>
        <fullName evidence="2">RNA 2',3'-cyclic phosphodiesterase</fullName>
        <shortName evidence="2">RNA 2',3'-CPDase</shortName>
        <ecNumber evidence="2">3.1.4.58</ecNumber>
    </recommendedName>
</protein>
<dbReference type="EMBL" id="JAGGDJ010000001">
    <property type="protein sequence ID" value="MBO7742802.1"/>
    <property type="molecule type" value="Genomic_DNA"/>
</dbReference>
<dbReference type="NCBIfam" id="TIGR02258">
    <property type="entry name" value="2_5_ligase"/>
    <property type="match status" value="1"/>
</dbReference>
<evidence type="ECO:0000256" key="1">
    <source>
        <dbReference type="ARBA" id="ARBA00022801"/>
    </source>
</evidence>
<feature type="short sequence motif" description="HXTX 2" evidence="2">
    <location>
        <begin position="143"/>
        <end position="146"/>
    </location>
</feature>
<dbReference type="RefSeq" id="WP_208845770.1">
    <property type="nucleotide sequence ID" value="NZ_JAGGDJ010000001.1"/>
</dbReference>
<evidence type="ECO:0000256" key="2">
    <source>
        <dbReference type="HAMAP-Rule" id="MF_01940"/>
    </source>
</evidence>
<proteinExistence type="inferred from homology"/>